<name>A0AAE0K4T6_9PEZI</name>
<evidence type="ECO:0000313" key="3">
    <source>
        <dbReference type="Proteomes" id="UP001287356"/>
    </source>
</evidence>
<organism evidence="2 3">
    <name type="scientific">Lasiosphaeria ovina</name>
    <dbReference type="NCBI Taxonomy" id="92902"/>
    <lineage>
        <taxon>Eukaryota</taxon>
        <taxon>Fungi</taxon>
        <taxon>Dikarya</taxon>
        <taxon>Ascomycota</taxon>
        <taxon>Pezizomycotina</taxon>
        <taxon>Sordariomycetes</taxon>
        <taxon>Sordariomycetidae</taxon>
        <taxon>Sordariales</taxon>
        <taxon>Lasiosphaeriaceae</taxon>
        <taxon>Lasiosphaeria</taxon>
    </lineage>
</organism>
<feature type="signal peptide" evidence="1">
    <location>
        <begin position="1"/>
        <end position="21"/>
    </location>
</feature>
<keyword evidence="3" id="KW-1185">Reference proteome</keyword>
<comment type="caution">
    <text evidence="2">The sequence shown here is derived from an EMBL/GenBank/DDBJ whole genome shotgun (WGS) entry which is preliminary data.</text>
</comment>
<evidence type="ECO:0000256" key="1">
    <source>
        <dbReference type="SAM" id="SignalP"/>
    </source>
</evidence>
<sequence>MHLNAILASVAMGLLFDLSLAISSDGTPSIAAREAGMIQIHHDPAAFNEATDDVKIHRHETVIRVDKVDRSAGLPPPPPPQYRVVAKARSLANANANANPNEISLAAAADNVAERVPTCTRKNGKLHTQRQWTVSYDGDTDLNGMHCGQSVRAELARHFRCKPMTDATCVASGEPGRGGVTLQFHTPRTCSDTAIRDAVAKGTEGRVKVRCQHL</sequence>
<gene>
    <name evidence="2" type="ORF">B0T24DRAFT_681610</name>
</gene>
<keyword evidence="1" id="KW-0732">Signal</keyword>
<dbReference type="AlphaFoldDB" id="A0AAE0K4T6"/>
<evidence type="ECO:0000313" key="2">
    <source>
        <dbReference type="EMBL" id="KAK3369610.1"/>
    </source>
</evidence>
<protein>
    <submittedName>
        <fullName evidence="2">Uncharacterized protein</fullName>
    </submittedName>
</protein>
<dbReference type="EMBL" id="JAULSN010000006">
    <property type="protein sequence ID" value="KAK3369610.1"/>
    <property type="molecule type" value="Genomic_DNA"/>
</dbReference>
<reference evidence="2" key="1">
    <citation type="journal article" date="2023" name="Mol. Phylogenet. Evol.">
        <title>Genome-scale phylogeny and comparative genomics of the fungal order Sordariales.</title>
        <authorList>
            <person name="Hensen N."/>
            <person name="Bonometti L."/>
            <person name="Westerberg I."/>
            <person name="Brannstrom I.O."/>
            <person name="Guillou S."/>
            <person name="Cros-Aarteil S."/>
            <person name="Calhoun S."/>
            <person name="Haridas S."/>
            <person name="Kuo A."/>
            <person name="Mondo S."/>
            <person name="Pangilinan J."/>
            <person name="Riley R."/>
            <person name="LaButti K."/>
            <person name="Andreopoulos B."/>
            <person name="Lipzen A."/>
            <person name="Chen C."/>
            <person name="Yan M."/>
            <person name="Daum C."/>
            <person name="Ng V."/>
            <person name="Clum A."/>
            <person name="Steindorff A."/>
            <person name="Ohm R.A."/>
            <person name="Martin F."/>
            <person name="Silar P."/>
            <person name="Natvig D.O."/>
            <person name="Lalanne C."/>
            <person name="Gautier V."/>
            <person name="Ament-Velasquez S.L."/>
            <person name="Kruys A."/>
            <person name="Hutchinson M.I."/>
            <person name="Powell A.J."/>
            <person name="Barry K."/>
            <person name="Miller A.N."/>
            <person name="Grigoriev I.V."/>
            <person name="Debuchy R."/>
            <person name="Gladieux P."/>
            <person name="Hiltunen Thoren M."/>
            <person name="Johannesson H."/>
        </authorList>
    </citation>
    <scope>NUCLEOTIDE SEQUENCE</scope>
    <source>
        <strain evidence="2">CBS 958.72</strain>
    </source>
</reference>
<feature type="chain" id="PRO_5042044532" evidence="1">
    <location>
        <begin position="22"/>
        <end position="214"/>
    </location>
</feature>
<dbReference type="Proteomes" id="UP001287356">
    <property type="component" value="Unassembled WGS sequence"/>
</dbReference>
<accession>A0AAE0K4T6</accession>
<reference evidence="2" key="2">
    <citation type="submission" date="2023-06" db="EMBL/GenBank/DDBJ databases">
        <authorList>
            <consortium name="Lawrence Berkeley National Laboratory"/>
            <person name="Haridas S."/>
            <person name="Hensen N."/>
            <person name="Bonometti L."/>
            <person name="Westerberg I."/>
            <person name="Brannstrom I.O."/>
            <person name="Guillou S."/>
            <person name="Cros-Aarteil S."/>
            <person name="Calhoun S."/>
            <person name="Kuo A."/>
            <person name="Mondo S."/>
            <person name="Pangilinan J."/>
            <person name="Riley R."/>
            <person name="Labutti K."/>
            <person name="Andreopoulos B."/>
            <person name="Lipzen A."/>
            <person name="Chen C."/>
            <person name="Yanf M."/>
            <person name="Daum C."/>
            <person name="Ng V."/>
            <person name="Clum A."/>
            <person name="Steindorff A."/>
            <person name="Ohm R."/>
            <person name="Martin F."/>
            <person name="Silar P."/>
            <person name="Natvig D."/>
            <person name="Lalanne C."/>
            <person name="Gautier V."/>
            <person name="Ament-Velasquez S.L."/>
            <person name="Kruys A."/>
            <person name="Hutchinson M.I."/>
            <person name="Powell A.J."/>
            <person name="Barry K."/>
            <person name="Miller A.N."/>
            <person name="Grigoriev I.V."/>
            <person name="Debuchy R."/>
            <person name="Gladieux P."/>
            <person name="Thoren M.H."/>
            <person name="Johannesson H."/>
        </authorList>
    </citation>
    <scope>NUCLEOTIDE SEQUENCE</scope>
    <source>
        <strain evidence="2">CBS 958.72</strain>
    </source>
</reference>
<proteinExistence type="predicted"/>